<evidence type="ECO:0000313" key="1">
    <source>
        <dbReference type="EMBL" id="VDI47350.1"/>
    </source>
</evidence>
<organism evidence="1 2">
    <name type="scientific">Mytilus galloprovincialis</name>
    <name type="common">Mediterranean mussel</name>
    <dbReference type="NCBI Taxonomy" id="29158"/>
    <lineage>
        <taxon>Eukaryota</taxon>
        <taxon>Metazoa</taxon>
        <taxon>Spiralia</taxon>
        <taxon>Lophotrochozoa</taxon>
        <taxon>Mollusca</taxon>
        <taxon>Bivalvia</taxon>
        <taxon>Autobranchia</taxon>
        <taxon>Pteriomorphia</taxon>
        <taxon>Mytilida</taxon>
        <taxon>Mytiloidea</taxon>
        <taxon>Mytilidae</taxon>
        <taxon>Mytilinae</taxon>
        <taxon>Mytilus</taxon>
    </lineage>
</organism>
<accession>A0A8B6FFQ4</accession>
<comment type="caution">
    <text evidence="1">The sequence shown here is derived from an EMBL/GenBank/DDBJ whole genome shotgun (WGS) entry which is preliminary data.</text>
</comment>
<gene>
    <name evidence="1" type="ORF">MGAL_10B007859</name>
</gene>
<keyword evidence="2" id="KW-1185">Reference proteome</keyword>
<dbReference type="Proteomes" id="UP000596742">
    <property type="component" value="Unassembled WGS sequence"/>
</dbReference>
<reference evidence="1" key="1">
    <citation type="submission" date="2018-11" db="EMBL/GenBank/DDBJ databases">
        <authorList>
            <person name="Alioto T."/>
            <person name="Alioto T."/>
        </authorList>
    </citation>
    <scope>NUCLEOTIDE SEQUENCE</scope>
</reference>
<dbReference type="AlphaFoldDB" id="A0A8B6FFQ4"/>
<evidence type="ECO:0000313" key="2">
    <source>
        <dbReference type="Proteomes" id="UP000596742"/>
    </source>
</evidence>
<dbReference type="EMBL" id="UYJE01006599">
    <property type="protein sequence ID" value="VDI47350.1"/>
    <property type="molecule type" value="Genomic_DNA"/>
</dbReference>
<name>A0A8B6FFQ4_MYTGA</name>
<proteinExistence type="predicted"/>
<protein>
    <submittedName>
        <fullName evidence="1">Uncharacterized protein</fullName>
    </submittedName>
</protein>
<sequence>MSLPKDCAEFLTKNNLSHHEEFFYNLGVASFDDFFCYRKLGCKKFSQALRRKKLFKALSGFKSEIIKKQKNRHQLPGIEDCERTDVKGEITINVCLMEQPFRF</sequence>